<comment type="caution">
    <text evidence="1">The sequence shown here is derived from an EMBL/GenBank/DDBJ whole genome shotgun (WGS) entry which is preliminary data.</text>
</comment>
<gene>
    <name evidence="1" type="ORF">XBI1_2350001</name>
</gene>
<reference evidence="1" key="1">
    <citation type="submission" date="2013-07" db="EMBL/GenBank/DDBJ databases">
        <title>Sub-species coevolution in mutualistic symbiosis.</title>
        <authorList>
            <person name="Murfin K."/>
            <person name="Klassen J."/>
            <person name="Lee M."/>
            <person name="Forst S."/>
            <person name="Stock P."/>
            <person name="Goodrich-Blair H."/>
        </authorList>
    </citation>
    <scope>NUCLEOTIDE SEQUENCE [LARGE SCALE GENOMIC DNA]</scope>
    <source>
        <strain evidence="1">Intermedium</strain>
    </source>
</reference>
<proteinExistence type="predicted"/>
<evidence type="ECO:0000313" key="1">
    <source>
        <dbReference type="EMBL" id="CDH33071.1"/>
    </source>
</evidence>
<dbReference type="EMBL" id="CBTB010000152">
    <property type="protein sequence ID" value="CDH33071.1"/>
    <property type="molecule type" value="Genomic_DNA"/>
</dbReference>
<protein>
    <submittedName>
        <fullName evidence="1">Uncharacterized protein</fullName>
    </submittedName>
</protein>
<name>A0A077QL14_XENBV</name>
<organism evidence="1">
    <name type="scientific">Xenorhabdus bovienii str. Intermedium</name>
    <dbReference type="NCBI Taxonomy" id="1379677"/>
    <lineage>
        <taxon>Bacteria</taxon>
        <taxon>Pseudomonadati</taxon>
        <taxon>Pseudomonadota</taxon>
        <taxon>Gammaproteobacteria</taxon>
        <taxon>Enterobacterales</taxon>
        <taxon>Morganellaceae</taxon>
        <taxon>Xenorhabdus</taxon>
    </lineage>
</organism>
<dbReference type="Proteomes" id="UP000028480">
    <property type="component" value="Unassembled WGS sequence"/>
</dbReference>
<dbReference type="HOGENOM" id="CLU_3049409_0_0_6"/>
<accession>A0A077QL14</accession>
<sequence length="54" mass="6026">MDKFSLSEKELTAVFKALFLHVSPFIMNEKGNNPWCKKSPPCGSAGQNLRLLVC</sequence>
<dbReference type="AlphaFoldDB" id="A0A077QL14"/>